<dbReference type="PANTHER" id="PTHR30532">
    <property type="entry name" value="IRON III DICITRATE-BINDING PERIPLASMIC PROTEIN"/>
    <property type="match status" value="1"/>
</dbReference>
<gene>
    <name evidence="8" type="ORF">SAMN04487969_11682</name>
</gene>
<name>A0A1I2GIX4_9BACL</name>
<dbReference type="EMBL" id="FONN01000016">
    <property type="protein sequence ID" value="SFF17163.1"/>
    <property type="molecule type" value="Genomic_DNA"/>
</dbReference>
<evidence type="ECO:0000256" key="2">
    <source>
        <dbReference type="ARBA" id="ARBA00008814"/>
    </source>
</evidence>
<evidence type="ECO:0000256" key="5">
    <source>
        <dbReference type="SAM" id="MobiDB-lite"/>
    </source>
</evidence>
<comment type="similarity">
    <text evidence="2">Belongs to the bacterial solute-binding protein 8 family.</text>
</comment>
<dbReference type="PROSITE" id="PS50983">
    <property type="entry name" value="FE_B12_PBP"/>
    <property type="match status" value="1"/>
</dbReference>
<dbReference type="PANTHER" id="PTHR30532:SF25">
    <property type="entry name" value="IRON(III) DICITRATE-BINDING PERIPLASMIC PROTEIN"/>
    <property type="match status" value="1"/>
</dbReference>
<dbReference type="CDD" id="cd01146">
    <property type="entry name" value="FhuD"/>
    <property type="match status" value="1"/>
</dbReference>
<evidence type="ECO:0000256" key="6">
    <source>
        <dbReference type="SAM" id="SignalP"/>
    </source>
</evidence>
<evidence type="ECO:0000256" key="3">
    <source>
        <dbReference type="ARBA" id="ARBA00022448"/>
    </source>
</evidence>
<keyword evidence="9" id="KW-1185">Reference proteome</keyword>
<organism evidence="8 9">
    <name type="scientific">Paenibacillus algorifonticola</name>
    <dbReference type="NCBI Taxonomy" id="684063"/>
    <lineage>
        <taxon>Bacteria</taxon>
        <taxon>Bacillati</taxon>
        <taxon>Bacillota</taxon>
        <taxon>Bacilli</taxon>
        <taxon>Bacillales</taxon>
        <taxon>Paenibacillaceae</taxon>
        <taxon>Paenibacillus</taxon>
    </lineage>
</organism>
<feature type="signal peptide" evidence="6">
    <location>
        <begin position="1"/>
        <end position="28"/>
    </location>
</feature>
<protein>
    <submittedName>
        <fullName evidence="8">Iron complex transport system substrate-binding protein</fullName>
    </submittedName>
</protein>
<evidence type="ECO:0000313" key="9">
    <source>
        <dbReference type="Proteomes" id="UP000183410"/>
    </source>
</evidence>
<reference evidence="9" key="1">
    <citation type="submission" date="2016-10" db="EMBL/GenBank/DDBJ databases">
        <authorList>
            <person name="Varghese N."/>
            <person name="Submissions S."/>
        </authorList>
    </citation>
    <scope>NUCLEOTIDE SEQUENCE [LARGE SCALE GENOMIC DNA]</scope>
    <source>
        <strain evidence="9">CGMCC 1.10223</strain>
    </source>
</reference>
<dbReference type="GO" id="GO:0030288">
    <property type="term" value="C:outer membrane-bounded periplasmic space"/>
    <property type="evidence" value="ECO:0007669"/>
    <property type="project" value="TreeGrafter"/>
</dbReference>
<dbReference type="SUPFAM" id="SSF53807">
    <property type="entry name" value="Helical backbone' metal receptor"/>
    <property type="match status" value="1"/>
</dbReference>
<feature type="domain" description="Fe/B12 periplasmic-binding" evidence="7">
    <location>
        <begin position="83"/>
        <end position="342"/>
    </location>
</feature>
<evidence type="ECO:0000259" key="7">
    <source>
        <dbReference type="PROSITE" id="PS50983"/>
    </source>
</evidence>
<dbReference type="RefSeq" id="WP_052737192.1">
    <property type="nucleotide sequence ID" value="NZ_FONN01000016.1"/>
</dbReference>
<evidence type="ECO:0000313" key="8">
    <source>
        <dbReference type="EMBL" id="SFF17163.1"/>
    </source>
</evidence>
<accession>A0A1I2GIX4</accession>
<feature type="compositionally biased region" description="Low complexity" evidence="5">
    <location>
        <begin position="38"/>
        <end position="48"/>
    </location>
</feature>
<dbReference type="InterPro" id="IPR051313">
    <property type="entry name" value="Bact_iron-sidero_bind"/>
</dbReference>
<dbReference type="AlphaFoldDB" id="A0A1I2GIX4"/>
<sequence length="342" mass="36521">MLFKLQINWQARAVLVLLLMLVVSGCGAAANGSGGAPSGQNSSSPAAGESAQPTAEANAAGDTEGRTFKHAMGETVVPPNPQKVVVLDNGALDNMLALGVKPVGAPSIISVDDGFATYLTGTEGITNIGTVEQPSLETIASLKPDVIIGIKDTQEAIYEQLSQIAPTVFTEVGGAQWEANLAVHAAIVGKEAEGKKLIEQFDAHIAELHAKLGDSLNTTEVSLLRPRKDRVSVYLKPSFTGGVVERAGIKRPAVQSKDDDFNFNATEEQIADLDGDVIILFGRESEQEYFEQKIKSNPLWNTLKGVQNDRVYVASWEVWLSGHGIQAVNLMIDDLTKFLVKA</sequence>
<dbReference type="Pfam" id="PF01497">
    <property type="entry name" value="Peripla_BP_2"/>
    <property type="match status" value="1"/>
</dbReference>
<dbReference type="InterPro" id="IPR002491">
    <property type="entry name" value="ABC_transptr_periplasmic_BD"/>
</dbReference>
<proteinExistence type="inferred from homology"/>
<dbReference type="PROSITE" id="PS51257">
    <property type="entry name" value="PROKAR_LIPOPROTEIN"/>
    <property type="match status" value="1"/>
</dbReference>
<keyword evidence="3" id="KW-0813">Transport</keyword>
<feature type="chain" id="PRO_5039012096" evidence="6">
    <location>
        <begin position="29"/>
        <end position="342"/>
    </location>
</feature>
<dbReference type="Gene3D" id="3.40.50.1980">
    <property type="entry name" value="Nitrogenase molybdenum iron protein domain"/>
    <property type="match status" value="2"/>
</dbReference>
<dbReference type="OrthoDB" id="9793175at2"/>
<evidence type="ECO:0000256" key="4">
    <source>
        <dbReference type="ARBA" id="ARBA00022729"/>
    </source>
</evidence>
<comment type="subcellular location">
    <subcellularLocation>
        <location evidence="1">Cell envelope</location>
    </subcellularLocation>
</comment>
<dbReference type="GO" id="GO:1901678">
    <property type="term" value="P:iron coordination entity transport"/>
    <property type="evidence" value="ECO:0007669"/>
    <property type="project" value="UniProtKB-ARBA"/>
</dbReference>
<feature type="region of interest" description="Disordered" evidence="5">
    <location>
        <begin position="32"/>
        <end position="62"/>
    </location>
</feature>
<keyword evidence="4 6" id="KW-0732">Signal</keyword>
<dbReference type="Proteomes" id="UP000183410">
    <property type="component" value="Unassembled WGS sequence"/>
</dbReference>
<evidence type="ECO:0000256" key="1">
    <source>
        <dbReference type="ARBA" id="ARBA00004196"/>
    </source>
</evidence>